<comment type="caution">
    <text evidence="3">The sequence shown here is derived from an EMBL/GenBank/DDBJ whole genome shotgun (WGS) entry which is preliminary data.</text>
</comment>
<evidence type="ECO:0000256" key="2">
    <source>
        <dbReference type="SAM" id="MobiDB-lite"/>
    </source>
</evidence>
<dbReference type="CDD" id="cd20540">
    <property type="entry name" value="CYCLIN_CCNY_like"/>
    <property type="match status" value="1"/>
</dbReference>
<feature type="coiled-coil region" evidence="1">
    <location>
        <begin position="290"/>
        <end position="317"/>
    </location>
</feature>
<proteinExistence type="predicted"/>
<dbReference type="PANTHER" id="PTHR14248">
    <property type="entry name" value="CYCLIN Y, ISOFORM A"/>
    <property type="match status" value="1"/>
</dbReference>
<dbReference type="InterPro" id="IPR013922">
    <property type="entry name" value="Cyclin_PHO80-like"/>
</dbReference>
<evidence type="ECO:0000313" key="3">
    <source>
        <dbReference type="EMBL" id="CAD8105154.1"/>
    </source>
</evidence>
<dbReference type="OMA" id="RINYSTM"/>
<dbReference type="Pfam" id="PF08613">
    <property type="entry name" value="Cyclin"/>
    <property type="match status" value="1"/>
</dbReference>
<reference evidence="3" key="1">
    <citation type="submission" date="2021-01" db="EMBL/GenBank/DDBJ databases">
        <authorList>
            <consortium name="Genoscope - CEA"/>
            <person name="William W."/>
        </authorList>
    </citation>
    <scope>NUCLEOTIDE SEQUENCE</scope>
</reference>
<evidence type="ECO:0000313" key="4">
    <source>
        <dbReference type="Proteomes" id="UP000688137"/>
    </source>
</evidence>
<accession>A0A8S1PQI5</accession>
<evidence type="ECO:0008006" key="5">
    <source>
        <dbReference type="Google" id="ProtNLM"/>
    </source>
</evidence>
<protein>
    <recommendedName>
        <fullName evidence="5">Cyclin N-terminal domain-containing protein</fullName>
    </recommendedName>
</protein>
<name>A0A8S1PQI5_PARPR</name>
<sequence length="765" mass="90433">MKQWEKQQSQKLYEKRIQHAKAQVPVSNKKKSTKVNESMNSMNSSISGFTLKEKEDKESIPLYKLLKLYQLQQYAQQLITRGYGYDLVKFAMLSDNQIQSLFTDIKVLPGHKVKLLDLIAYIKEMITPLNQSKFRNTSYTKKNSKIITQQKPKTSQTQRIRPQQYQQQQLQQQQQQQQQQIQAINKQKQMKITNIGIDFFQDESDYEDEFNQALNQIMEKYKGDTTTIINSNNQTLQNQYSKPILTKTNNFLQTTTGPILSDSSRTHTKPKAKDDIILVSKFQDDKLITEVKQNKLIRNLEKQLNQKKRKRNFEEDENLPDLQMSQIRHMYLSYDTGKLTSTLVNLDIEEMSNCLAWAILKHIQFSKRINYSTMKNSSIPFSMDFRFRGTGMNLQDNSQNPIEEPTQLHLDSEQQQQQQIGLFQSQQITKLDKTNLSNKQNKTLAQISEKTLSKDENDFDVKRQEIQEILKESYLHQQQFGNEQNDDYSQNEQDYDVCSEEEEIENENQIIEMQQNESDSFSPIKPKYIQPQQQQLVKVNNISEESLQHIEDSQKIYNYSQSIPYQDQQSLFQSKFDFIEMEDDDKELKHQYQKTYFDVNSEQVIPTAEVVSNYCKNIIITSKMEKEVTILCLVYIERLLTLANVSLEPQTWRRVVLISLIIASKIWDDESFENDNFAKVFPQYRTKDINEMERIFLMLLDYRLQVYPAEYAKYYFILRMYTESKKRSFPLRPLDLNTIMKLQKQSNQAEYGLKQKYAQSLNKSF</sequence>
<dbReference type="EMBL" id="CAJJDM010000129">
    <property type="protein sequence ID" value="CAD8105154.1"/>
    <property type="molecule type" value="Genomic_DNA"/>
</dbReference>
<feature type="region of interest" description="Disordered" evidence="2">
    <location>
        <begin position="140"/>
        <end position="160"/>
    </location>
</feature>
<feature type="compositionally biased region" description="Polar residues" evidence="2">
    <location>
        <begin position="140"/>
        <end position="155"/>
    </location>
</feature>
<dbReference type="GO" id="GO:0019901">
    <property type="term" value="F:protein kinase binding"/>
    <property type="evidence" value="ECO:0007669"/>
    <property type="project" value="InterPro"/>
</dbReference>
<gene>
    <name evidence="3" type="ORF">PPRIM_AZ9-3.1.T1260081</name>
</gene>
<dbReference type="AlphaFoldDB" id="A0A8S1PQI5"/>
<dbReference type="Proteomes" id="UP000688137">
    <property type="component" value="Unassembled WGS sequence"/>
</dbReference>
<feature type="region of interest" description="Disordered" evidence="2">
    <location>
        <begin position="19"/>
        <end position="38"/>
    </location>
</feature>
<keyword evidence="1" id="KW-0175">Coiled coil</keyword>
<organism evidence="3 4">
    <name type="scientific">Paramecium primaurelia</name>
    <dbReference type="NCBI Taxonomy" id="5886"/>
    <lineage>
        <taxon>Eukaryota</taxon>
        <taxon>Sar</taxon>
        <taxon>Alveolata</taxon>
        <taxon>Ciliophora</taxon>
        <taxon>Intramacronucleata</taxon>
        <taxon>Oligohymenophorea</taxon>
        <taxon>Peniculida</taxon>
        <taxon>Parameciidae</taxon>
        <taxon>Paramecium</taxon>
    </lineage>
</organism>
<evidence type="ECO:0000256" key="1">
    <source>
        <dbReference type="SAM" id="Coils"/>
    </source>
</evidence>
<keyword evidence="4" id="KW-1185">Reference proteome</keyword>